<evidence type="ECO:0000256" key="2">
    <source>
        <dbReference type="SAM" id="SignalP"/>
    </source>
</evidence>
<feature type="region of interest" description="Disordered" evidence="1">
    <location>
        <begin position="62"/>
        <end position="92"/>
    </location>
</feature>
<dbReference type="EMBL" id="VJMI01002683">
    <property type="protein sequence ID" value="KAF0774984.1"/>
    <property type="molecule type" value="Genomic_DNA"/>
</dbReference>
<evidence type="ECO:0000313" key="3">
    <source>
        <dbReference type="EMBL" id="KAF0764768.1"/>
    </source>
</evidence>
<accession>A0A6A5AN22</accession>
<proteinExistence type="predicted"/>
<feature type="chain" id="PRO_5036381622" description="CBM1 domain-containing protein" evidence="2">
    <location>
        <begin position="24"/>
        <end position="92"/>
    </location>
</feature>
<evidence type="ECO:0000256" key="1">
    <source>
        <dbReference type="SAM" id="MobiDB-lite"/>
    </source>
</evidence>
<gene>
    <name evidence="4" type="ORF">AaE_001316</name>
    <name evidence="3" type="ORF">AaE_003043</name>
</gene>
<dbReference type="Proteomes" id="UP000469452">
    <property type="component" value="Unassembled WGS sequence"/>
</dbReference>
<dbReference type="EMBL" id="VJMI01007095">
    <property type="protein sequence ID" value="KAF0764768.1"/>
    <property type="molecule type" value="Genomic_DNA"/>
</dbReference>
<feature type="signal peptide" evidence="2">
    <location>
        <begin position="1"/>
        <end position="23"/>
    </location>
</feature>
<organism evidence="3 5">
    <name type="scientific">Aphanomyces astaci</name>
    <name type="common">Crayfish plague agent</name>
    <dbReference type="NCBI Taxonomy" id="112090"/>
    <lineage>
        <taxon>Eukaryota</taxon>
        <taxon>Sar</taxon>
        <taxon>Stramenopiles</taxon>
        <taxon>Oomycota</taxon>
        <taxon>Saprolegniomycetes</taxon>
        <taxon>Saprolegniales</taxon>
        <taxon>Verrucalvaceae</taxon>
        <taxon>Aphanomyces</taxon>
    </lineage>
</organism>
<sequence length="92" mass="9912">MKSTAFLTPMALIMTTMVQDASAECGTCTNCYYPPTRACFEWFSKEQCDNHGFYTWCGSGGSDPLPSPPSGPKPSSDPEPSTPSSDNPFDCV</sequence>
<dbReference type="AlphaFoldDB" id="A0A6A5AN22"/>
<name>A0A6A5AN22_APHAT</name>
<feature type="compositionally biased region" description="Pro residues" evidence="1">
    <location>
        <begin position="65"/>
        <end position="81"/>
    </location>
</feature>
<evidence type="ECO:0000313" key="4">
    <source>
        <dbReference type="EMBL" id="KAF0774984.1"/>
    </source>
</evidence>
<reference evidence="3 5" key="1">
    <citation type="submission" date="2019-06" db="EMBL/GenBank/DDBJ databases">
        <title>Genomics analysis of Aphanomyces spp. identifies a new class of oomycete effector associated with host adaptation.</title>
        <authorList>
            <person name="Gaulin E."/>
        </authorList>
    </citation>
    <scope>NUCLEOTIDE SEQUENCE [LARGE SCALE GENOMIC DNA]</scope>
    <source>
        <strain evidence="3 5">E</strain>
    </source>
</reference>
<protein>
    <recommendedName>
        <fullName evidence="6">CBM1 domain-containing protein</fullName>
    </recommendedName>
</protein>
<keyword evidence="2" id="KW-0732">Signal</keyword>
<comment type="caution">
    <text evidence="3">The sequence shown here is derived from an EMBL/GenBank/DDBJ whole genome shotgun (WGS) entry which is preliminary data.</text>
</comment>
<evidence type="ECO:0008006" key="6">
    <source>
        <dbReference type="Google" id="ProtNLM"/>
    </source>
</evidence>
<evidence type="ECO:0000313" key="5">
    <source>
        <dbReference type="Proteomes" id="UP000469452"/>
    </source>
</evidence>